<dbReference type="EMBL" id="SRLH01000001">
    <property type="protein sequence ID" value="TGD59361.1"/>
    <property type="molecule type" value="Genomic_DNA"/>
</dbReference>
<name>A0A4Z0LBU8_9FLAO</name>
<dbReference type="AlphaFoldDB" id="A0A4Z0LBU8"/>
<dbReference type="InterPro" id="IPR001995">
    <property type="entry name" value="Peptidase_A2_cat"/>
</dbReference>
<accession>A0A4Z0LBU8</accession>
<organism evidence="4 5">
    <name type="scientific">Flavobacterium humi</name>
    <dbReference type="NCBI Taxonomy" id="2562683"/>
    <lineage>
        <taxon>Bacteria</taxon>
        <taxon>Pseudomonadati</taxon>
        <taxon>Bacteroidota</taxon>
        <taxon>Flavobacteriia</taxon>
        <taxon>Flavobacteriales</taxon>
        <taxon>Flavobacteriaceae</taxon>
        <taxon>Flavobacterium</taxon>
    </lineage>
</organism>
<dbReference type="PROSITE" id="PS50175">
    <property type="entry name" value="ASP_PROT_RETROV"/>
    <property type="match status" value="1"/>
</dbReference>
<dbReference type="GO" id="GO:0006508">
    <property type="term" value="P:proteolysis"/>
    <property type="evidence" value="ECO:0007669"/>
    <property type="project" value="InterPro"/>
</dbReference>
<dbReference type="InterPro" id="IPR021109">
    <property type="entry name" value="Peptidase_aspartic_dom_sf"/>
</dbReference>
<gene>
    <name evidence="4" type="ORF">E4635_00030</name>
</gene>
<feature type="signal peptide" evidence="2">
    <location>
        <begin position="1"/>
        <end position="22"/>
    </location>
</feature>
<dbReference type="RefSeq" id="WP_135524567.1">
    <property type="nucleotide sequence ID" value="NZ_SRLH01000001.1"/>
</dbReference>
<keyword evidence="1" id="KW-0378">Hydrolase</keyword>
<reference evidence="4 5" key="1">
    <citation type="submission" date="2019-04" db="EMBL/GenBank/DDBJ databases">
        <title>Flavobacterium sp. strain DS2-A Genome sequencing and assembly.</title>
        <authorList>
            <person name="Kim I."/>
        </authorList>
    </citation>
    <scope>NUCLEOTIDE SEQUENCE [LARGE SCALE GENOMIC DNA]</scope>
    <source>
        <strain evidence="4 5">DS2-A</strain>
    </source>
</reference>
<dbReference type="GO" id="GO:0004190">
    <property type="term" value="F:aspartic-type endopeptidase activity"/>
    <property type="evidence" value="ECO:0007669"/>
    <property type="project" value="InterPro"/>
</dbReference>
<comment type="caution">
    <text evidence="4">The sequence shown here is derived from an EMBL/GenBank/DDBJ whole genome shotgun (WGS) entry which is preliminary data.</text>
</comment>
<keyword evidence="2" id="KW-0732">Signal</keyword>
<dbReference type="Proteomes" id="UP000297407">
    <property type="component" value="Unassembled WGS sequence"/>
</dbReference>
<evidence type="ECO:0000259" key="3">
    <source>
        <dbReference type="PROSITE" id="PS50175"/>
    </source>
</evidence>
<protein>
    <recommendedName>
        <fullName evidence="3">Peptidase A2 domain-containing protein</fullName>
    </recommendedName>
</protein>
<keyword evidence="5" id="KW-1185">Reference proteome</keyword>
<feature type="chain" id="PRO_5021279148" description="Peptidase A2 domain-containing protein" evidence="2">
    <location>
        <begin position="23"/>
        <end position="425"/>
    </location>
</feature>
<dbReference type="Gene3D" id="2.40.70.10">
    <property type="entry name" value="Acid Proteases"/>
    <property type="match status" value="1"/>
</dbReference>
<dbReference type="Pfam" id="PF13650">
    <property type="entry name" value="Asp_protease_2"/>
    <property type="match status" value="1"/>
</dbReference>
<dbReference type="OrthoDB" id="622881at2"/>
<evidence type="ECO:0000313" key="4">
    <source>
        <dbReference type="EMBL" id="TGD59361.1"/>
    </source>
</evidence>
<feature type="domain" description="Peptidase A2" evidence="3">
    <location>
        <begin position="318"/>
        <end position="359"/>
    </location>
</feature>
<dbReference type="SUPFAM" id="SSF50630">
    <property type="entry name" value="Acid proteases"/>
    <property type="match status" value="1"/>
</dbReference>
<sequence>MRTSCKCLIFILSLSAGFTAFGQTEKEKFGQIYTLLKHKSFFEAKNVYAGYKAQLSPVHQTFTEIYLDNAFNRLEASNEKIKNLLQNNARQLPDSLQLRLYEIKEDNSLKLFEYKEAKITAETLLKKYPSLLTTEKIDDFKNNLKIWSALENIPKQQIVIKDDSRIRLHKDKAGLDNLKVPAGKDSLDFIFDTGANLSTTIQSVAKRLQMRIIPADIEVGAITGKTVIAQLAVCDKMVLGSIEIRNAVFLVFNDEDLGFPQIGYQIYGILGYPVIAALKEVHITKDGYFMVPKTETTFTGSSNMSMDGLTPLIFMENKQYTFDTGANETILYTKYYLANQQEIDAKYPKTTLKFGGAGGLEEHQGFSINYAPELFGKKISIDGTSLILDAPKDRADYFYGNIGQDVIKKFDRMILNFHKMFIRLE</sequence>
<evidence type="ECO:0000256" key="1">
    <source>
        <dbReference type="ARBA" id="ARBA00022801"/>
    </source>
</evidence>
<evidence type="ECO:0000313" key="5">
    <source>
        <dbReference type="Proteomes" id="UP000297407"/>
    </source>
</evidence>
<evidence type="ECO:0000256" key="2">
    <source>
        <dbReference type="SAM" id="SignalP"/>
    </source>
</evidence>
<proteinExistence type="predicted"/>